<name>A0A1J4KLJ5_9EUKA</name>
<sequence>MNNIIESSGNKLVDTSNSATDGQHTPNKKKLSPSDNSIASSPLRSKSQSKSPSPSKTASQSSSQSPSRPKSPFITEIPNSSKISNISMSNQRNNQRSKSQQNSPMKTPAYESKFTDEELEEALKQFMDKKILPPFSMRDEALQFAKSKSMIYLIEENYDSAARMDKAIVELIDMYLCDSGNHFSSTLSKSIESRIEEVQSKEEKAIKQYEVMINELKEQEDLRFNELLESYEDEKKQFQIDCQTQEFIQQFTKPSNKLLQIRKIQKILALAHDFENAKEVKKKADELQRLETIEAQRNAVSHIKQLYEQMLEKQHLQIECFNDNKNRKIQTLMSRLENEKESYLKLKKQLELRLKEAQSKKTNLPQLRKSAPPSNIGQPSLLAIRHLVNYKKATEMSQLEIQLTDVNVKSVLNSKKIPSVQNIR</sequence>
<proteinExistence type="predicted"/>
<evidence type="ECO:0000313" key="4">
    <source>
        <dbReference type="Proteomes" id="UP000179807"/>
    </source>
</evidence>
<dbReference type="RefSeq" id="XP_068365146.1">
    <property type="nucleotide sequence ID" value="XM_068500094.1"/>
</dbReference>
<dbReference type="Proteomes" id="UP000179807">
    <property type="component" value="Unassembled WGS sequence"/>
</dbReference>
<comment type="caution">
    <text evidence="3">The sequence shown here is derived from an EMBL/GenBank/DDBJ whole genome shotgun (WGS) entry which is preliminary data.</text>
</comment>
<keyword evidence="4" id="KW-1185">Reference proteome</keyword>
<evidence type="ECO:0000313" key="3">
    <source>
        <dbReference type="EMBL" id="OHT12010.1"/>
    </source>
</evidence>
<dbReference type="AlphaFoldDB" id="A0A1J4KLJ5"/>
<feature type="compositionally biased region" description="Polar residues" evidence="2">
    <location>
        <begin position="1"/>
        <end position="25"/>
    </location>
</feature>
<protein>
    <submittedName>
        <fullName evidence="3">Uncharacterized protein</fullName>
    </submittedName>
</protein>
<dbReference type="OrthoDB" id="10665608at2759"/>
<evidence type="ECO:0000256" key="1">
    <source>
        <dbReference type="SAM" id="Coils"/>
    </source>
</evidence>
<dbReference type="PANTHER" id="PTHR47026:SF2">
    <property type="entry name" value="FLAGELLAR ASSOCIATED PROTEIN"/>
    <property type="match status" value="1"/>
</dbReference>
<feature type="coiled-coil region" evidence="1">
    <location>
        <begin position="195"/>
        <end position="222"/>
    </location>
</feature>
<feature type="region of interest" description="Disordered" evidence="2">
    <location>
        <begin position="1"/>
        <end position="109"/>
    </location>
</feature>
<keyword evidence="1" id="KW-0175">Coiled coil</keyword>
<reference evidence="3" key="1">
    <citation type="submission" date="2016-10" db="EMBL/GenBank/DDBJ databases">
        <authorList>
            <person name="Benchimol M."/>
            <person name="Almeida L.G."/>
            <person name="Vasconcelos A.T."/>
            <person name="Perreira-Neves A."/>
            <person name="Rosa I.A."/>
            <person name="Tasca T."/>
            <person name="Bogo M.R."/>
            <person name="de Souza W."/>
        </authorList>
    </citation>
    <scope>NUCLEOTIDE SEQUENCE [LARGE SCALE GENOMIC DNA]</scope>
    <source>
        <strain evidence="3">K</strain>
    </source>
</reference>
<feature type="compositionally biased region" description="Low complexity" evidence="2">
    <location>
        <begin position="40"/>
        <end position="103"/>
    </location>
</feature>
<dbReference type="EMBL" id="MLAK01000573">
    <property type="protein sequence ID" value="OHT12010.1"/>
    <property type="molecule type" value="Genomic_DNA"/>
</dbReference>
<evidence type="ECO:0000256" key="2">
    <source>
        <dbReference type="SAM" id="MobiDB-lite"/>
    </source>
</evidence>
<accession>A0A1J4KLJ5</accession>
<organism evidence="3 4">
    <name type="scientific">Tritrichomonas foetus</name>
    <dbReference type="NCBI Taxonomy" id="1144522"/>
    <lineage>
        <taxon>Eukaryota</taxon>
        <taxon>Metamonada</taxon>
        <taxon>Parabasalia</taxon>
        <taxon>Tritrichomonadida</taxon>
        <taxon>Tritrichomonadidae</taxon>
        <taxon>Tritrichomonas</taxon>
    </lineage>
</organism>
<gene>
    <name evidence="3" type="ORF">TRFO_18298</name>
</gene>
<dbReference type="GeneID" id="94834798"/>
<feature type="coiled-coil region" evidence="1">
    <location>
        <begin position="322"/>
        <end position="360"/>
    </location>
</feature>
<dbReference type="PANTHER" id="PTHR47026">
    <property type="entry name" value="PIGMENTOSA GTPASE REGULATOR-LIKE PROTEIN, PUTATIVE-RELATED"/>
    <property type="match status" value="1"/>
</dbReference>
<dbReference type="VEuPathDB" id="TrichDB:TRFO_18298"/>